<gene>
    <name evidence="1" type="ORF">AMECASPLE_030736</name>
</gene>
<keyword evidence="2" id="KW-1185">Reference proteome</keyword>
<dbReference type="Proteomes" id="UP001469553">
    <property type="component" value="Unassembled WGS sequence"/>
</dbReference>
<comment type="caution">
    <text evidence="1">The sequence shown here is derived from an EMBL/GenBank/DDBJ whole genome shotgun (WGS) entry which is preliminary data.</text>
</comment>
<organism evidence="1 2">
    <name type="scientific">Ameca splendens</name>
    <dbReference type="NCBI Taxonomy" id="208324"/>
    <lineage>
        <taxon>Eukaryota</taxon>
        <taxon>Metazoa</taxon>
        <taxon>Chordata</taxon>
        <taxon>Craniata</taxon>
        <taxon>Vertebrata</taxon>
        <taxon>Euteleostomi</taxon>
        <taxon>Actinopterygii</taxon>
        <taxon>Neopterygii</taxon>
        <taxon>Teleostei</taxon>
        <taxon>Neoteleostei</taxon>
        <taxon>Acanthomorphata</taxon>
        <taxon>Ovalentaria</taxon>
        <taxon>Atherinomorphae</taxon>
        <taxon>Cyprinodontiformes</taxon>
        <taxon>Goodeidae</taxon>
        <taxon>Ameca</taxon>
    </lineage>
</organism>
<evidence type="ECO:0000313" key="2">
    <source>
        <dbReference type="Proteomes" id="UP001469553"/>
    </source>
</evidence>
<evidence type="ECO:0000313" key="1">
    <source>
        <dbReference type="EMBL" id="MEQ2297049.1"/>
    </source>
</evidence>
<reference evidence="1 2" key="1">
    <citation type="submission" date="2021-06" db="EMBL/GenBank/DDBJ databases">
        <authorList>
            <person name="Palmer J.M."/>
        </authorList>
    </citation>
    <scope>NUCLEOTIDE SEQUENCE [LARGE SCALE GENOMIC DNA]</scope>
    <source>
        <strain evidence="1 2">AS_MEX2019</strain>
        <tissue evidence="1">Muscle</tissue>
    </source>
</reference>
<proteinExistence type="predicted"/>
<accession>A0ABV0YTT2</accession>
<protein>
    <submittedName>
        <fullName evidence="1">Uncharacterized protein</fullName>
    </submittedName>
</protein>
<dbReference type="EMBL" id="JAHRIP010041334">
    <property type="protein sequence ID" value="MEQ2297049.1"/>
    <property type="molecule type" value="Genomic_DNA"/>
</dbReference>
<feature type="non-terminal residue" evidence="1">
    <location>
        <position position="1"/>
    </location>
</feature>
<sequence>CLLLFLLRLKTLSSLRMTDSSLLNSELELQQQEELYQQLLLQTMGKLQTETQDSKVIRPQPGKPYQTYGVVAKKIINLPHLTKYVVHMSQGGVGVEQGLDLSLHF</sequence>
<name>A0ABV0YTT2_9TELE</name>